<gene>
    <name evidence="1" type="ORF">S01H1_36394</name>
</gene>
<proteinExistence type="predicted"/>
<protein>
    <submittedName>
        <fullName evidence="1">Uncharacterized protein</fullName>
    </submittedName>
</protein>
<organism evidence="1">
    <name type="scientific">marine sediment metagenome</name>
    <dbReference type="NCBI Taxonomy" id="412755"/>
    <lineage>
        <taxon>unclassified sequences</taxon>
        <taxon>metagenomes</taxon>
        <taxon>ecological metagenomes</taxon>
    </lineage>
</organism>
<comment type="caution">
    <text evidence="1">The sequence shown here is derived from an EMBL/GenBank/DDBJ whole genome shotgun (WGS) entry which is preliminary data.</text>
</comment>
<evidence type="ECO:0000313" key="1">
    <source>
        <dbReference type="EMBL" id="GAG04117.1"/>
    </source>
</evidence>
<sequence length="187" mass="19325">MSLDSIITVQIDRTTTTPTAAGFGTPLIAAYFPTSIFAERVKSYSSLTEMVTDGFIAADPAYLAASDCWAQNPSPPVIKIGRRALAPQQTQTITPTDLTVGSVHAVSVTGYGDAAFASRVAVTDTASYTVVTSDTATDICDGLRSDLTPTGDYSEGGTATLTLAADNSTMDGMLFGVTYTVNGDAVG</sequence>
<feature type="non-terminal residue" evidence="1">
    <location>
        <position position="187"/>
    </location>
</feature>
<dbReference type="EMBL" id="BARS01022795">
    <property type="protein sequence ID" value="GAG04117.1"/>
    <property type="molecule type" value="Genomic_DNA"/>
</dbReference>
<reference evidence="1" key="1">
    <citation type="journal article" date="2014" name="Front. Microbiol.">
        <title>High frequency of phylogenetically diverse reductive dehalogenase-homologous genes in deep subseafloor sedimentary metagenomes.</title>
        <authorList>
            <person name="Kawai M."/>
            <person name="Futagami T."/>
            <person name="Toyoda A."/>
            <person name="Takaki Y."/>
            <person name="Nishi S."/>
            <person name="Hori S."/>
            <person name="Arai W."/>
            <person name="Tsubouchi T."/>
            <person name="Morono Y."/>
            <person name="Uchiyama I."/>
            <person name="Ito T."/>
            <person name="Fujiyama A."/>
            <person name="Inagaki F."/>
            <person name="Takami H."/>
        </authorList>
    </citation>
    <scope>NUCLEOTIDE SEQUENCE</scope>
    <source>
        <strain evidence="1">Expedition CK06-06</strain>
    </source>
</reference>
<dbReference type="AlphaFoldDB" id="X0UY74"/>
<name>X0UY74_9ZZZZ</name>
<accession>X0UY74</accession>